<name>A0A2I1KQS6_9ACTO</name>
<dbReference type="AlphaFoldDB" id="A0A2I1KQS6"/>
<evidence type="ECO:0000313" key="2">
    <source>
        <dbReference type="EMBL" id="PKY97948.1"/>
    </source>
</evidence>
<reference evidence="2 3" key="1">
    <citation type="submission" date="2017-12" db="EMBL/GenBank/DDBJ databases">
        <title>Phylogenetic diversity of female urinary microbiome.</title>
        <authorList>
            <person name="Thomas-White K."/>
            <person name="Wolfe A.J."/>
        </authorList>
    </citation>
    <scope>NUCLEOTIDE SEQUENCE [LARGE SCALE GENOMIC DNA]</scope>
    <source>
        <strain evidence="2 3">UMB0319</strain>
    </source>
</reference>
<comment type="caution">
    <text evidence="2">The sequence shown here is derived from an EMBL/GenBank/DDBJ whole genome shotgun (WGS) entry which is preliminary data.</text>
</comment>
<dbReference type="InterPro" id="IPR054344">
    <property type="entry name" value="TY-Chap_N"/>
</dbReference>
<dbReference type="RefSeq" id="WP_034235711.1">
    <property type="nucleotide sequence ID" value="NZ_JAHAIH010000022.1"/>
</dbReference>
<protein>
    <recommendedName>
        <fullName evidence="1">TY-Chap N-terminal domain-containing protein</fullName>
    </recommendedName>
</protein>
<gene>
    <name evidence="2" type="ORF">CYJ26_10165</name>
</gene>
<evidence type="ECO:0000313" key="3">
    <source>
        <dbReference type="Proteomes" id="UP000234778"/>
    </source>
</evidence>
<evidence type="ECO:0000259" key="1">
    <source>
        <dbReference type="Pfam" id="PF22552"/>
    </source>
</evidence>
<sequence>MTSPSSDLPRLDEVVDLGSWSRFQPTLARFLDDAPSHLGNLTILLTAPAPVVTPQSLHQRWGLRSLLRRGPALAASQEVPGVVLTTRADGVEVDLPILDAAGAVLLAPQAQEELQALGWQQHTDVLARLLPDGASAAQAVARVLIEVLEVPHPADLDHLVTSVD</sequence>
<dbReference type="Proteomes" id="UP000234778">
    <property type="component" value="Unassembled WGS sequence"/>
</dbReference>
<dbReference type="Pfam" id="PF22552">
    <property type="entry name" value="TY-Chap3"/>
    <property type="match status" value="1"/>
</dbReference>
<dbReference type="EMBL" id="PKHA01000015">
    <property type="protein sequence ID" value="PKY97948.1"/>
    <property type="molecule type" value="Genomic_DNA"/>
</dbReference>
<feature type="domain" description="TY-Chap N-terminal" evidence="1">
    <location>
        <begin position="19"/>
        <end position="156"/>
    </location>
</feature>
<accession>A0A2I1KQS6</accession>
<organism evidence="2 3">
    <name type="scientific">Actinomyces urogenitalis</name>
    <dbReference type="NCBI Taxonomy" id="103621"/>
    <lineage>
        <taxon>Bacteria</taxon>
        <taxon>Bacillati</taxon>
        <taxon>Actinomycetota</taxon>
        <taxon>Actinomycetes</taxon>
        <taxon>Actinomycetales</taxon>
        <taxon>Actinomycetaceae</taxon>
        <taxon>Actinomyces</taxon>
    </lineage>
</organism>
<dbReference type="GeneID" id="81709299"/>
<proteinExistence type="predicted"/>